<dbReference type="InterPro" id="IPR011044">
    <property type="entry name" value="Quino_amine_DH_bsu"/>
</dbReference>
<proteinExistence type="predicted"/>
<gene>
    <name evidence="1" type="ORF">JJ685_14525</name>
</gene>
<dbReference type="Proteomes" id="UP000599109">
    <property type="component" value="Unassembled WGS sequence"/>
</dbReference>
<organism evidence="1 2">
    <name type="scientific">Ramlibacter monticola</name>
    <dbReference type="NCBI Taxonomy" id="1926872"/>
    <lineage>
        <taxon>Bacteria</taxon>
        <taxon>Pseudomonadati</taxon>
        <taxon>Pseudomonadota</taxon>
        <taxon>Betaproteobacteria</taxon>
        <taxon>Burkholderiales</taxon>
        <taxon>Comamonadaceae</taxon>
        <taxon>Ramlibacter</taxon>
    </lineage>
</organism>
<dbReference type="SUPFAM" id="SSF50969">
    <property type="entry name" value="YVTN repeat-like/Quinoprotein amine dehydrogenase"/>
    <property type="match status" value="1"/>
</dbReference>
<keyword evidence="2" id="KW-1185">Reference proteome</keyword>
<evidence type="ECO:0000313" key="1">
    <source>
        <dbReference type="EMBL" id="MBL0392351.1"/>
    </source>
</evidence>
<evidence type="ECO:0000313" key="2">
    <source>
        <dbReference type="Proteomes" id="UP000599109"/>
    </source>
</evidence>
<comment type="caution">
    <text evidence="1">The sequence shown here is derived from an EMBL/GenBank/DDBJ whole genome shotgun (WGS) entry which is preliminary data.</text>
</comment>
<sequence>MKNDIAKISFDELNHFVGVFHQMGRPSAEWDFNEQNELVLRMLQRLAGDTVHTGSPNDGFHVDTHVVLDRFESRKDWATLPAGTSSSFIDYFDHRVGDGSLVVMGATSARRKLAKPIDLTLVQEVLLAVKTVPASMPVFEVTDGTTVHAFTMNEIAVDDGWRVLRGVPGAWPSGFAADRITGYGFSGLNAATRYSFDVLKADLPQFTTIARTDASDRYAALPATAALTADDDFRVWGGTAVRVAQATAVSATFEAPVDASRARRLRVALRRVPAAAPMALMLRDDAVPANTITLAASQTASAGGWDFIRFDLPQAGAFNWAGITQLAYTALDATAVYHLGPVRIEADPARDLVIMGGDGTSAGAGRFYGDGLAATREAHGTYFTQADLPQADPAALAPLASEQSRRIDWAYLDLWERPLSYAERPELRDVALDGIDTCTRTQLVAQVRLLKGAEVPLGDTAVPPADAFAMLPRIGRGVLTTKDKPAAALDPCADPCEPVLAGPYLGEENRLFRVEIHRAGGVGLAGAATTAWFKWSRDNAGVMCPLLEDAPAGATSAVVEKPELFAIGDLVEVSDDLVELATGAYEDRAAHARHRRGELRRIASVNLQTRRIGWEDPTVVDPFEATFHAPLPQPMRLAHHAKLTRWDALAACIAGDIVLADGVVIEFGGEALVAGDHWLFATRTRDRSVERLIEAPPRGVAHAYYLLAALRRSRGAAPAPEIVFAEDLRPRFAALPSLDASRVAYDPGACVAEHGEHVPGWAEVGTVQEAIDALCRADLTGDLKLHNKLLHGMGVICGLKLRCSKDRKEIILGKGYALDGDGELMHVAGDEPVPLVTQAGAQGLLDASGNGKVNLWIEPGAGGVDIQIEPHVPQGFWDTVLEGTLLKDFYEDVILALVNFVKAQFTPFPDTTLPLSDQHKRLVALLNLLWQVVNSANGPYMYVSRSEHDLLEQLHEDLQELLASKTYCAMFDNLQVFPAYPYPVPNGMDTMFGMWLLHRRVKLDPTGRYAVTYGFGPKLQVFDVEARTAVAVTDFPGATNLNVEDIAFNAAGTEIYAVGTISHPPNVDSVFATLALTPAGAPGGAPTLSWSGSTVVCDIRFVALATHTAQAGALFAIGRSATDASKRGLYRFNPLAIPLVPSPAIQFNATGLFAIDTAGVDAVATEETGGSQSGAFNSLRRINLGTLVHSTIPFAVAGDTLRNDLAVGNGIVYLTGNNGFASFLTRISLNPQNLLGTLSLGNVGTYRLGLMPSRNVLALSEAETYRMRLLDTGTGILSTVGRIPLQIMPLSVAVRSDDREMYALNMGSTLNAINVGELIANTPSFTNEPPVTLANYRQQMLAAYLDLGSVLIQYLKDGWCDKFLVECPNSGREEKVYLGTIDIQGGKVHSICNFSKRHYAKSFRTWGYWLSAVPILPVLKTAFARFCCLKLVP</sequence>
<name>A0A936Z222_9BURK</name>
<dbReference type="Pfam" id="PF20129">
    <property type="entry name" value="DUF6519"/>
    <property type="match status" value="3"/>
</dbReference>
<reference evidence="1 2" key="1">
    <citation type="journal article" date="2017" name="Int. J. Syst. Evol. Microbiol.">
        <title>Ramlibacter monticola sp. nov., isolated from forest soil.</title>
        <authorList>
            <person name="Chaudhary D.K."/>
            <person name="Kim J."/>
        </authorList>
    </citation>
    <scope>NUCLEOTIDE SEQUENCE [LARGE SCALE GENOMIC DNA]</scope>
    <source>
        <strain evidence="1 2">KACC 19175</strain>
    </source>
</reference>
<accession>A0A936Z222</accession>
<dbReference type="RefSeq" id="WP_201674982.1">
    <property type="nucleotide sequence ID" value="NZ_JAEQNE010000003.1"/>
</dbReference>
<dbReference type="EMBL" id="JAEQNE010000003">
    <property type="protein sequence ID" value="MBL0392351.1"/>
    <property type="molecule type" value="Genomic_DNA"/>
</dbReference>
<dbReference type="InterPro" id="IPR045392">
    <property type="entry name" value="DUF6519"/>
</dbReference>
<protein>
    <submittedName>
        <fullName evidence="1">Uncharacterized protein</fullName>
    </submittedName>
</protein>